<dbReference type="Pfam" id="PF01555">
    <property type="entry name" value="N6_N4_Mtase"/>
    <property type="match status" value="1"/>
</dbReference>
<comment type="similarity">
    <text evidence="1">Belongs to the N(4)/N(6)-methyltransferase family.</text>
</comment>
<evidence type="ECO:0000313" key="9">
    <source>
        <dbReference type="Proteomes" id="UP001206236"/>
    </source>
</evidence>
<feature type="domain" description="Type III R-M EcoP15I C-terminal" evidence="7">
    <location>
        <begin position="467"/>
        <end position="564"/>
    </location>
</feature>
<accession>A0AAW5KPY8</accession>
<evidence type="ECO:0000256" key="2">
    <source>
        <dbReference type="ARBA" id="ARBA00022603"/>
    </source>
</evidence>
<keyword evidence="3" id="KW-0808">Transferase</keyword>
<evidence type="ECO:0000256" key="1">
    <source>
        <dbReference type="ARBA" id="ARBA00006594"/>
    </source>
</evidence>
<keyword evidence="2" id="KW-0489">Methyltransferase</keyword>
<dbReference type="Proteomes" id="UP001206236">
    <property type="component" value="Unassembled WGS sequence"/>
</dbReference>
<dbReference type="EMBL" id="JANGCN010000010">
    <property type="protein sequence ID" value="MCQ5152938.1"/>
    <property type="molecule type" value="Genomic_DNA"/>
</dbReference>
<comment type="caution">
    <text evidence="8">The sequence shown here is derived from an EMBL/GenBank/DDBJ whole genome shotgun (WGS) entry which is preliminary data.</text>
</comment>
<name>A0AAW5KPY8_9FIRM</name>
<dbReference type="Gene3D" id="3.40.50.150">
    <property type="entry name" value="Vaccinia Virus protein VP39"/>
    <property type="match status" value="1"/>
</dbReference>
<dbReference type="Pfam" id="PF18273">
    <property type="entry name" value="T3RM_EcoP15I_C"/>
    <property type="match status" value="1"/>
</dbReference>
<keyword evidence="5" id="KW-0680">Restriction system</keyword>
<dbReference type="GO" id="GO:0032259">
    <property type="term" value="P:methylation"/>
    <property type="evidence" value="ECO:0007669"/>
    <property type="project" value="UniProtKB-KW"/>
</dbReference>
<dbReference type="PROSITE" id="PS00092">
    <property type="entry name" value="N6_MTASE"/>
    <property type="match status" value="1"/>
</dbReference>
<evidence type="ECO:0000259" key="6">
    <source>
        <dbReference type="Pfam" id="PF01555"/>
    </source>
</evidence>
<keyword evidence="4" id="KW-0949">S-adenosyl-L-methionine</keyword>
<dbReference type="InterPro" id="IPR002295">
    <property type="entry name" value="N4/N6-MTase_EcoPI_Mod-like"/>
</dbReference>
<dbReference type="InterPro" id="IPR041405">
    <property type="entry name" value="T3RM_EcoP15I_C"/>
</dbReference>
<evidence type="ECO:0000256" key="5">
    <source>
        <dbReference type="ARBA" id="ARBA00022747"/>
    </source>
</evidence>
<dbReference type="PIRSF" id="PIRSF015855">
    <property type="entry name" value="TypeIII_Mtase_mKpnI"/>
    <property type="match status" value="1"/>
</dbReference>
<dbReference type="AlphaFoldDB" id="A0AAW5KPY8"/>
<dbReference type="InterPro" id="IPR002052">
    <property type="entry name" value="DNA_methylase_N6_adenine_CS"/>
</dbReference>
<dbReference type="GO" id="GO:0008170">
    <property type="term" value="F:N-methyltransferase activity"/>
    <property type="evidence" value="ECO:0007669"/>
    <property type="project" value="InterPro"/>
</dbReference>
<evidence type="ECO:0000259" key="7">
    <source>
        <dbReference type="Pfam" id="PF18273"/>
    </source>
</evidence>
<dbReference type="SUPFAM" id="SSF53335">
    <property type="entry name" value="S-adenosyl-L-methionine-dependent methyltransferases"/>
    <property type="match status" value="1"/>
</dbReference>
<dbReference type="GO" id="GO:0003677">
    <property type="term" value="F:DNA binding"/>
    <property type="evidence" value="ECO:0007669"/>
    <property type="project" value="InterPro"/>
</dbReference>
<gene>
    <name evidence="8" type="ORF">NE632_06400</name>
</gene>
<dbReference type="InterPro" id="IPR002941">
    <property type="entry name" value="DNA_methylase_N4/N6"/>
</dbReference>
<sequence>MPEKAFSVCIKDSVFIDPPYNTGSDGFVYNDNFNFTIEELATKLSIDEEDAKRILDLTKRGSASHSAWLMFMYPRLLLAKDLLTNDGVIFISIDDNECHNLKLLCDDVFLEENFVAELTWEKKKKGSYLANDITNIKESIVVYSRNKLSFNGLIGEINTNEETYPCINASNGRDVRHIPAGIMSKYREKNFTMKAGEIISDTTMNLVLKSDLVIKDGILVQNLDIEGNWRYGQDAMAEYAKKGELYITQDLYLRRIVNEPRYKGLKDLLLRLGENEESGYSYSFDANNLQASGWGSNEDADEEQRILFGEQGLMTYPKPVLLMMKLLTSVRDERMTICDFFSGSGTTAEAVMRLNANRNKHRFIMIQLPEDLDKSYVSASGDEKKRIKKLVNYLDSNNRVHKLDQLGIERIIRAAKMIKEENPDTTADLGFKHYTLEEPNRTTLDKLEKFVPEDQGMVLTNDILTDFGTQTVLTTWLVRDGYGFNADVKAIDFEGYIGYYIDKHLYLIDANITDAAIAAIVDKYEMDGNFNAENVVIFGYSFIWTKTEELKTNLARLKDTEKNLRINFDIRY</sequence>
<dbReference type="GO" id="GO:0009307">
    <property type="term" value="P:DNA restriction-modification system"/>
    <property type="evidence" value="ECO:0007669"/>
    <property type="project" value="UniProtKB-KW"/>
</dbReference>
<dbReference type="PRINTS" id="PR00506">
    <property type="entry name" value="D21N6MTFRASE"/>
</dbReference>
<protein>
    <submittedName>
        <fullName evidence="8">Site-specific DNA-methyltransferase</fullName>
    </submittedName>
</protein>
<dbReference type="InterPro" id="IPR029063">
    <property type="entry name" value="SAM-dependent_MTases_sf"/>
</dbReference>
<feature type="domain" description="DNA methylase N-4/N-6" evidence="6">
    <location>
        <begin position="13"/>
        <end position="368"/>
    </location>
</feature>
<dbReference type="RefSeq" id="WP_256321932.1">
    <property type="nucleotide sequence ID" value="NZ_JANGCN010000010.1"/>
</dbReference>
<reference evidence="8" key="1">
    <citation type="submission" date="2022-06" db="EMBL/GenBank/DDBJ databases">
        <title>Isolation of gut microbiota from human fecal samples.</title>
        <authorList>
            <person name="Pamer E.G."/>
            <person name="Barat B."/>
            <person name="Waligurski E."/>
            <person name="Medina S."/>
            <person name="Paddock L."/>
            <person name="Mostad J."/>
        </authorList>
    </citation>
    <scope>NUCLEOTIDE SEQUENCE</scope>
    <source>
        <strain evidence="8">DFI.5.57</strain>
    </source>
</reference>
<evidence type="ECO:0000256" key="3">
    <source>
        <dbReference type="ARBA" id="ARBA00022679"/>
    </source>
</evidence>
<organism evidence="8 9">
    <name type="scientific">Ruminococcus bicirculans</name>
    <name type="common">ex Wegman et al. 2014</name>
    <dbReference type="NCBI Taxonomy" id="1160721"/>
    <lineage>
        <taxon>Bacteria</taxon>
        <taxon>Bacillati</taxon>
        <taxon>Bacillota</taxon>
        <taxon>Clostridia</taxon>
        <taxon>Eubacteriales</taxon>
        <taxon>Oscillospiraceae</taxon>
        <taxon>Ruminococcus</taxon>
    </lineage>
</organism>
<proteinExistence type="inferred from homology"/>
<evidence type="ECO:0000256" key="4">
    <source>
        <dbReference type="ARBA" id="ARBA00022691"/>
    </source>
</evidence>
<evidence type="ECO:0000313" key="8">
    <source>
        <dbReference type="EMBL" id="MCQ5152938.1"/>
    </source>
</evidence>